<dbReference type="PANTHER" id="PTHR32470:SF2">
    <property type="entry name" value="NADH DEHYDROGENASE [UBIQUINONE] 1 ALPHA SUBCOMPLEX ASSEMBLY FACTOR 2"/>
    <property type="match status" value="1"/>
</dbReference>
<evidence type="ECO:0008006" key="5">
    <source>
        <dbReference type="Google" id="ProtNLM"/>
    </source>
</evidence>
<dbReference type="Pfam" id="PF05071">
    <property type="entry name" value="NDUFA12"/>
    <property type="match status" value="1"/>
</dbReference>
<evidence type="ECO:0000256" key="2">
    <source>
        <dbReference type="SAM" id="MobiDB-lite"/>
    </source>
</evidence>
<dbReference type="Proteomes" id="UP000075809">
    <property type="component" value="Unassembled WGS sequence"/>
</dbReference>
<sequence length="151" mass="17712">MAKERGVLKMIWNGFISSLKPRFASRKLIGEDYYGTKYYEEDIRNSARKRPPRYFVPVNKEDFQQELPAEWEAWLRYRRKEPPTREEIEANYQLAITKKENAAKLLENRSKNDNTTNLPASSTQAATPGNFPVYEDMKGFGSDYKPKDSYK</sequence>
<evidence type="ECO:0000256" key="1">
    <source>
        <dbReference type="ARBA" id="ARBA00007355"/>
    </source>
</evidence>
<accession>A0A151WPZ5</accession>
<dbReference type="AlphaFoldDB" id="A0A151WPZ5"/>
<reference evidence="3 4" key="1">
    <citation type="submission" date="2015-09" db="EMBL/GenBank/DDBJ databases">
        <title>Trachymyrmex zeteki WGS genome.</title>
        <authorList>
            <person name="Nygaard S."/>
            <person name="Hu H."/>
            <person name="Boomsma J."/>
            <person name="Zhang G."/>
        </authorList>
    </citation>
    <scope>NUCLEOTIDE SEQUENCE [LARGE SCALE GENOMIC DNA]</scope>
    <source>
        <strain evidence="3">Tzet28-1</strain>
        <tissue evidence="3">Whole body</tissue>
    </source>
</reference>
<dbReference type="InterPro" id="IPR052618">
    <property type="entry name" value="ComplexI_NDUFA12"/>
</dbReference>
<dbReference type="GO" id="GO:0032981">
    <property type="term" value="P:mitochondrial respiratory chain complex I assembly"/>
    <property type="evidence" value="ECO:0007669"/>
    <property type="project" value="TreeGrafter"/>
</dbReference>
<evidence type="ECO:0000313" key="4">
    <source>
        <dbReference type="Proteomes" id="UP000075809"/>
    </source>
</evidence>
<dbReference type="PANTHER" id="PTHR32470">
    <property type="entry name" value="ADH DEHYDROGENASE [UBIQUINONE] 1 ALPHA SUBCOMPLEX ASSEMBLY FACTOR 2"/>
    <property type="match status" value="1"/>
</dbReference>
<feature type="compositionally biased region" description="Polar residues" evidence="2">
    <location>
        <begin position="113"/>
        <end position="127"/>
    </location>
</feature>
<keyword evidence="4" id="KW-1185">Reference proteome</keyword>
<name>A0A151WPZ5_9HYME</name>
<dbReference type="InterPro" id="IPR007763">
    <property type="entry name" value="NDUFA12"/>
</dbReference>
<dbReference type="EMBL" id="KQ982850">
    <property type="protein sequence ID" value="KYQ49936.1"/>
    <property type="molecule type" value="Genomic_DNA"/>
</dbReference>
<dbReference type="GO" id="GO:0045271">
    <property type="term" value="C:respiratory chain complex I"/>
    <property type="evidence" value="ECO:0007669"/>
    <property type="project" value="InterPro"/>
</dbReference>
<comment type="similarity">
    <text evidence="1">Belongs to the complex I NDUFA12 subunit family.</text>
</comment>
<dbReference type="GO" id="GO:0005739">
    <property type="term" value="C:mitochondrion"/>
    <property type="evidence" value="ECO:0007669"/>
    <property type="project" value="TreeGrafter"/>
</dbReference>
<dbReference type="OrthoDB" id="10255576at2759"/>
<dbReference type="STRING" id="64791.A0A151WPZ5"/>
<organism evidence="3 4">
    <name type="scientific">Mycetomoellerius zeteki</name>
    <dbReference type="NCBI Taxonomy" id="64791"/>
    <lineage>
        <taxon>Eukaryota</taxon>
        <taxon>Metazoa</taxon>
        <taxon>Ecdysozoa</taxon>
        <taxon>Arthropoda</taxon>
        <taxon>Hexapoda</taxon>
        <taxon>Insecta</taxon>
        <taxon>Pterygota</taxon>
        <taxon>Neoptera</taxon>
        <taxon>Endopterygota</taxon>
        <taxon>Hymenoptera</taxon>
        <taxon>Apocrita</taxon>
        <taxon>Aculeata</taxon>
        <taxon>Formicoidea</taxon>
        <taxon>Formicidae</taxon>
        <taxon>Myrmicinae</taxon>
        <taxon>Mycetomoellerius</taxon>
    </lineage>
</organism>
<protein>
    <recommendedName>
        <fullName evidence="5">Mimitin, mitochondrial</fullName>
    </recommendedName>
</protein>
<gene>
    <name evidence="3" type="ORF">ALC60_10957</name>
</gene>
<proteinExistence type="inferred from homology"/>
<dbReference type="KEGG" id="mzt:108727648"/>
<feature type="region of interest" description="Disordered" evidence="2">
    <location>
        <begin position="106"/>
        <end position="151"/>
    </location>
</feature>
<evidence type="ECO:0000313" key="3">
    <source>
        <dbReference type="EMBL" id="KYQ49936.1"/>
    </source>
</evidence>